<dbReference type="Proteomes" id="UP000188912">
    <property type="component" value="Chromosome"/>
</dbReference>
<keyword evidence="2" id="KW-1185">Reference proteome</keyword>
<gene>
    <name evidence="1" type="ORF">BHV28_01680</name>
</gene>
<dbReference type="AlphaFoldDB" id="A0A1U9JSR1"/>
<proteinExistence type="predicted"/>
<evidence type="ECO:0000313" key="2">
    <source>
        <dbReference type="Proteomes" id="UP000188912"/>
    </source>
</evidence>
<dbReference type="KEGG" id="thd:BHV28_01680"/>
<organism evidence="1 2">
    <name type="scientific">Candidatus Tokpelaia hoelldobleri</name>
    <dbReference type="NCBI Taxonomy" id="1902579"/>
    <lineage>
        <taxon>Bacteria</taxon>
        <taxon>Pseudomonadati</taxon>
        <taxon>Pseudomonadota</taxon>
        <taxon>Alphaproteobacteria</taxon>
        <taxon>Hyphomicrobiales</taxon>
        <taxon>Candidatus Tokpelaia</taxon>
    </lineage>
</organism>
<dbReference type="SUPFAM" id="SSF56529">
    <property type="entry name" value="FAH"/>
    <property type="match status" value="1"/>
</dbReference>
<name>A0A1U9JSR1_9HYPH</name>
<dbReference type="InterPro" id="IPR036663">
    <property type="entry name" value="Fumarylacetoacetase_C_sf"/>
</dbReference>
<reference evidence="1 2" key="2">
    <citation type="journal article" date="2016" name="Sci. Rep.">
        <title>The genome of Rhizobiales bacteria in predatory ants reveals urease gene functions but no genes for nitrogen fixation.</title>
        <authorList>
            <person name="Neuvonen M.M."/>
            <person name="Tamarit D."/>
            <person name="Naslund K."/>
            <person name="Liebig J."/>
            <person name="Feldhaar H."/>
            <person name="Moran N.A."/>
            <person name="Guy L."/>
            <person name="Andersson S.G."/>
        </authorList>
    </citation>
    <scope>NUCLEOTIDE SEQUENCE [LARGE SCALE GENOMIC DNA]</scope>
    <source>
        <strain evidence="1 2">Hsal</strain>
    </source>
</reference>
<accession>A0A1U9JSR1</accession>
<dbReference type="EMBL" id="CP017315">
    <property type="protein sequence ID" value="AQS40893.1"/>
    <property type="molecule type" value="Genomic_DNA"/>
</dbReference>
<sequence>MKTLELDIVDTGKQSRNVQWVLNGGYAGCDTKQVRHHVEELAALGVPAPKTVPTLYPLGGHVVSQAALYQAPHAQTSGEAEWALLLGRDESEHLLVAACDHTDRALEAHGVAWSKQSAPDFIGHVAWRYSDVKDRFADFSLKAWVQNGDKEELIQDGAPALLLPPSYWLERLETAGLAKAGTLLLSGTIPMRPSVNQFADSWRVELTDNQGNISRVAYQVERLPAAWE</sequence>
<dbReference type="STRING" id="1902579.BHV28_01680"/>
<dbReference type="GO" id="GO:0003824">
    <property type="term" value="F:catalytic activity"/>
    <property type="evidence" value="ECO:0007669"/>
    <property type="project" value="InterPro"/>
</dbReference>
<dbReference type="InterPro" id="IPR021269">
    <property type="entry name" value="DUF2848"/>
</dbReference>
<protein>
    <recommendedName>
        <fullName evidence="3">DUF2848 domain-containing protein</fullName>
    </recommendedName>
</protein>
<evidence type="ECO:0008006" key="3">
    <source>
        <dbReference type="Google" id="ProtNLM"/>
    </source>
</evidence>
<evidence type="ECO:0000313" key="1">
    <source>
        <dbReference type="EMBL" id="AQS40893.1"/>
    </source>
</evidence>
<reference evidence="1 2" key="1">
    <citation type="journal article" date="2010" name="Science">
        <title>Genomic comparison of the ants Camponotus floridanus and Harpegnathos saltator.</title>
        <authorList>
            <person name="Bonasio R."/>
            <person name="Zhang G."/>
            <person name="Ye C."/>
            <person name="Mutti N.S."/>
            <person name="Fang X."/>
            <person name="Qin N."/>
            <person name="Donahue G."/>
            <person name="Yang P."/>
            <person name="Li Q."/>
            <person name="Li C."/>
            <person name="Zhang P."/>
            <person name="Huang Z."/>
            <person name="Berger S.L."/>
            <person name="Reinberg D."/>
            <person name="Wang J."/>
            <person name="Liebig J."/>
        </authorList>
    </citation>
    <scope>NUCLEOTIDE SEQUENCE [LARGE SCALE GENOMIC DNA]</scope>
    <source>
        <strain evidence="1 2">Hsal</strain>
    </source>
</reference>
<dbReference type="Pfam" id="PF11010">
    <property type="entry name" value="DUF2848"/>
    <property type="match status" value="1"/>
</dbReference>